<evidence type="ECO:0000259" key="4">
    <source>
        <dbReference type="Pfam" id="PF20990"/>
    </source>
</evidence>
<feature type="domain" description="Predicted membrane protein YciQ-like C-terminal" evidence="4">
    <location>
        <begin position="286"/>
        <end position="517"/>
    </location>
</feature>
<name>A0ABS7D6Z5_9BACL</name>
<feature type="domain" description="DUF2207" evidence="3">
    <location>
        <begin position="36"/>
        <end position="212"/>
    </location>
</feature>
<dbReference type="Pfam" id="PF09972">
    <property type="entry name" value="DUF2207"/>
    <property type="match status" value="1"/>
</dbReference>
<dbReference type="InterPro" id="IPR048389">
    <property type="entry name" value="YciQ-like_C"/>
</dbReference>
<evidence type="ECO:0000259" key="3">
    <source>
        <dbReference type="Pfam" id="PF09972"/>
    </source>
</evidence>
<proteinExistence type="predicted"/>
<keyword evidence="2" id="KW-0812">Transmembrane</keyword>
<reference evidence="5 6" key="1">
    <citation type="submission" date="2021-07" db="EMBL/GenBank/DDBJ databases">
        <title>Paenibacillus radiodurans sp. nov., isolated from the southeastern edge of Tengger Desert.</title>
        <authorList>
            <person name="Zhang G."/>
        </authorList>
    </citation>
    <scope>NUCLEOTIDE SEQUENCE [LARGE SCALE GENOMIC DNA]</scope>
    <source>
        <strain evidence="5 6">DT7-4</strain>
    </source>
</reference>
<feature type="compositionally biased region" description="Gly residues" evidence="1">
    <location>
        <begin position="574"/>
        <end position="590"/>
    </location>
</feature>
<feature type="compositionally biased region" description="Low complexity" evidence="1">
    <location>
        <begin position="563"/>
        <end position="573"/>
    </location>
</feature>
<keyword evidence="2" id="KW-0472">Membrane</keyword>
<dbReference type="Pfam" id="PF20990">
    <property type="entry name" value="DUF2207_C"/>
    <property type="match status" value="1"/>
</dbReference>
<keyword evidence="2" id="KW-1133">Transmembrane helix</keyword>
<evidence type="ECO:0000256" key="2">
    <source>
        <dbReference type="SAM" id="Phobius"/>
    </source>
</evidence>
<dbReference type="EMBL" id="JAHZIJ010000008">
    <property type="protein sequence ID" value="MBW7475714.1"/>
    <property type="molecule type" value="Genomic_DNA"/>
</dbReference>
<accession>A0ABS7D6Z5</accession>
<gene>
    <name evidence="5" type="ORF">K0T92_13250</name>
</gene>
<keyword evidence="6" id="KW-1185">Reference proteome</keyword>
<dbReference type="Proteomes" id="UP000812277">
    <property type="component" value="Unassembled WGS sequence"/>
</dbReference>
<sequence>MSMPFRPKVFGILIILLCLFLHLSVSPVSAEERSFEISKVDIHAVIDSDGNMQITERDVYRFDGVFHGILVDLNTDGSDGIENFTAYEVSDEGEVPLKFEQSGDGDALHYKIYSDSADTTKEFLISYTVKNVVQVYADTAELYWKFFDETNANAFGTVNIEIELPEGITRDEVTTFGHGPLDGIIHVLDDGTVSFQVNSLPANEMLEARVLFPVSYVLGSKRISSEPMLDKILEQERNWRADDKSPESSNDYTVPYALLLLLANLAVGITIYFRYRKAPKSNWKGDYYRELPSDASPAVVSFLLDYRIEPRDLMATLLDFVRRKYIVMEKLNSPKAGAGAGKGSDYSFVWRNKNTEGLLPHEAMLLQWFFGKIGDGNKVTLSEIRSEASLRSDFPVKWLDWQRKVREAAMNRGYVGINSGIYRWVILVFLVQFIGFLFFAPIDWRWLMFCSLPLPFFKPKGVLRTLKGQTEYEKWKAFGRFLSAYSRIEKRDTMAVHLWDHYFVYAIPLGVAKKMIKDTKVKILNKKDSGYDDATLYASAAIIEFDQLNKLFNGTVSEANKTSSGDSSDSGGWFSSGGGDGGGGGGRGAF</sequence>
<evidence type="ECO:0000313" key="5">
    <source>
        <dbReference type="EMBL" id="MBW7475714.1"/>
    </source>
</evidence>
<dbReference type="RefSeq" id="WP_219872960.1">
    <property type="nucleotide sequence ID" value="NZ_JAHZIJ010000008.1"/>
</dbReference>
<organism evidence="5 6">
    <name type="scientific">Paenibacillus oenotherae</name>
    <dbReference type="NCBI Taxonomy" id="1435645"/>
    <lineage>
        <taxon>Bacteria</taxon>
        <taxon>Bacillati</taxon>
        <taxon>Bacillota</taxon>
        <taxon>Bacilli</taxon>
        <taxon>Bacillales</taxon>
        <taxon>Paenibacillaceae</taxon>
        <taxon>Paenibacillus</taxon>
    </lineage>
</organism>
<protein>
    <submittedName>
        <fullName evidence="5">DUF2207 domain-containing protein</fullName>
    </submittedName>
</protein>
<feature type="transmembrane region" description="Helical" evidence="2">
    <location>
        <begin position="254"/>
        <end position="275"/>
    </location>
</feature>
<comment type="caution">
    <text evidence="5">The sequence shown here is derived from an EMBL/GenBank/DDBJ whole genome shotgun (WGS) entry which is preliminary data.</text>
</comment>
<feature type="transmembrane region" description="Helical" evidence="2">
    <location>
        <begin position="421"/>
        <end position="442"/>
    </location>
</feature>
<evidence type="ECO:0000313" key="6">
    <source>
        <dbReference type="Proteomes" id="UP000812277"/>
    </source>
</evidence>
<feature type="region of interest" description="Disordered" evidence="1">
    <location>
        <begin position="559"/>
        <end position="590"/>
    </location>
</feature>
<dbReference type="InterPro" id="IPR018702">
    <property type="entry name" value="DUF2207"/>
</dbReference>
<evidence type="ECO:0000256" key="1">
    <source>
        <dbReference type="SAM" id="MobiDB-lite"/>
    </source>
</evidence>